<keyword evidence="2" id="KW-1185">Reference proteome</keyword>
<reference evidence="1 2" key="1">
    <citation type="submission" date="2017-09" db="EMBL/GenBank/DDBJ databases">
        <authorList>
            <person name="Ehlers B."/>
            <person name="Leendertz F.H."/>
        </authorList>
    </citation>
    <scope>NUCLEOTIDE SEQUENCE [LARGE SCALE GENOMIC DNA]</scope>
    <source>
        <strain evidence="1 2">CGMCC 1.10978</strain>
    </source>
</reference>
<dbReference type="EMBL" id="OCND01000007">
    <property type="protein sequence ID" value="SOD55335.1"/>
    <property type="molecule type" value="Genomic_DNA"/>
</dbReference>
<evidence type="ECO:0000313" key="1">
    <source>
        <dbReference type="EMBL" id="SOD55335.1"/>
    </source>
</evidence>
<dbReference type="AlphaFoldDB" id="A0A286D9K0"/>
<accession>A0A286D9K0</accession>
<dbReference type="OrthoDB" id="5955816at2"/>
<name>A0A286D9K0_9GAMM</name>
<evidence type="ECO:0000313" key="2">
    <source>
        <dbReference type="Proteomes" id="UP000219374"/>
    </source>
</evidence>
<organism evidence="1 2">
    <name type="scientific">Pseudoxanthomonas wuyuanensis</name>
    <dbReference type="NCBI Taxonomy" id="1073196"/>
    <lineage>
        <taxon>Bacteria</taxon>
        <taxon>Pseudomonadati</taxon>
        <taxon>Pseudomonadota</taxon>
        <taxon>Gammaproteobacteria</taxon>
        <taxon>Lysobacterales</taxon>
        <taxon>Lysobacteraceae</taxon>
        <taxon>Pseudoxanthomonas</taxon>
    </lineage>
</organism>
<dbReference type="RefSeq" id="WP_141400811.1">
    <property type="nucleotide sequence ID" value="NZ_OCND01000007.1"/>
</dbReference>
<gene>
    <name evidence="1" type="ORF">SAMN06296416_10711</name>
</gene>
<sequence length="117" mass="12859">MNQVIDPIKLKAAAEHLECVLRQYPDSEDIQGLLNSLLPLIEDAKANRILEPIGRTEIPGTYNFSDGLYAAYKNPDVGDAYASFGIEMGGGLTEQDKQRHARMEAMRKAIAEGSGHE</sequence>
<dbReference type="Proteomes" id="UP000219374">
    <property type="component" value="Unassembled WGS sequence"/>
</dbReference>
<proteinExistence type="predicted"/>
<protein>
    <submittedName>
        <fullName evidence="1">Uncharacterized protein</fullName>
    </submittedName>
</protein>